<dbReference type="Proteomes" id="UP000054408">
    <property type="component" value="Unassembled WGS sequence"/>
</dbReference>
<proteinExistence type="inferred from homology"/>
<dbReference type="InterPro" id="IPR036956">
    <property type="entry name" value="Impact_N_sf"/>
</dbReference>
<dbReference type="eggNOG" id="KOG3299">
    <property type="taxonomic scope" value="Eukaryota"/>
</dbReference>
<dbReference type="InterPro" id="IPR040459">
    <property type="entry name" value="MJ1316"/>
</dbReference>
<dbReference type="SUPFAM" id="SSF54495">
    <property type="entry name" value="UBC-like"/>
    <property type="match status" value="1"/>
</dbReference>
<keyword evidence="3" id="KW-0963">Cytoplasm</keyword>
<keyword evidence="9" id="KW-1185">Reference proteome</keyword>
<dbReference type="SUPFAM" id="SSF54211">
    <property type="entry name" value="Ribosomal protein S5 domain 2-like"/>
    <property type="match status" value="1"/>
</dbReference>
<dbReference type="PANTHER" id="PTHR16301:SF25">
    <property type="entry name" value="PROTEIN IMPACT"/>
    <property type="match status" value="1"/>
</dbReference>
<evidence type="ECO:0000256" key="1">
    <source>
        <dbReference type="ARBA" id="ARBA00004496"/>
    </source>
</evidence>
<dbReference type="Pfam" id="PF04457">
    <property type="entry name" value="MJ1316"/>
    <property type="match status" value="1"/>
</dbReference>
<evidence type="ECO:0000313" key="8">
    <source>
        <dbReference type="EMBL" id="KNC50602.1"/>
    </source>
</evidence>
<comment type="similarity">
    <text evidence="2">Belongs to the IMPACT family.</text>
</comment>
<dbReference type="CDD" id="cd23821">
    <property type="entry name" value="RWD_IMPACT"/>
    <property type="match status" value="1"/>
</dbReference>
<dbReference type="InterPro" id="IPR023582">
    <property type="entry name" value="Impact"/>
</dbReference>
<dbReference type="InterPro" id="IPR001498">
    <property type="entry name" value="Impact_N"/>
</dbReference>
<dbReference type="SMART" id="SM00591">
    <property type="entry name" value="RWD"/>
    <property type="match status" value="1"/>
</dbReference>
<dbReference type="Gene3D" id="3.10.110.10">
    <property type="entry name" value="Ubiquitin Conjugating Enzyme"/>
    <property type="match status" value="1"/>
</dbReference>
<evidence type="ECO:0000256" key="4">
    <source>
        <dbReference type="ARBA" id="ARBA00022491"/>
    </source>
</evidence>
<keyword evidence="4" id="KW-0678">Repressor</keyword>
<dbReference type="InterPro" id="IPR016135">
    <property type="entry name" value="UBQ-conjugating_enzyme/RWD"/>
</dbReference>
<dbReference type="PANTHER" id="PTHR16301">
    <property type="entry name" value="IMPACT-RELATED"/>
    <property type="match status" value="1"/>
</dbReference>
<dbReference type="RefSeq" id="XP_013762489.1">
    <property type="nucleotide sequence ID" value="XM_013907035.1"/>
</dbReference>
<dbReference type="InterPro" id="IPR006575">
    <property type="entry name" value="RWD_dom"/>
</dbReference>
<sequence>MASESNAERRAEELEVMAAIYADDGVFYAGVDGEAELVVRPDGCDDLPPLRLRVSFPDAYPSEAPPQVVALSAPWIEPAEALDVQAALAAAADELAGEVVLHAWIEVLREHADELVDRAVARMRLPGTVSDDHAEHGGKGVAGGEDTRDARASMMGGGRSLVVVSGKPVSEKRSKFVAHGARVRSMEDVNALVNGLLCEAKIAKATHNMLAYRFVPRGGGPLNEGRDDDGEGGAGDTMLNMLQTLGATNVAVVVTRWYGGVHLGSLRFKIIADVTKDLVTSAGWVESDESAQAAATVTKTDAEKSSGNRLRPSWEVHARIKHDPHLDSNSFTIGYVDRFTGVQEVPFDEFQTEDVYAYEGIPLHRIVYFKRDGELVWDRETRLDLLFKDSGDPRAASS</sequence>
<dbReference type="PROSITE" id="PS50908">
    <property type="entry name" value="RWD"/>
    <property type="match status" value="1"/>
</dbReference>
<name>A0A0L0DE57_THETB</name>
<dbReference type="GO" id="GO:0005737">
    <property type="term" value="C:cytoplasm"/>
    <property type="evidence" value="ECO:0007669"/>
    <property type="project" value="UniProtKB-SubCell"/>
</dbReference>
<comment type="subcellular location">
    <subcellularLocation>
        <location evidence="1">Cytoplasm</location>
    </subcellularLocation>
</comment>
<protein>
    <submittedName>
        <fullName evidence="8">Impact protein</fullName>
    </submittedName>
</protein>
<dbReference type="Pfam" id="PF01205">
    <property type="entry name" value="Impact_N"/>
    <property type="match status" value="1"/>
</dbReference>
<evidence type="ECO:0000256" key="3">
    <source>
        <dbReference type="ARBA" id="ARBA00022490"/>
    </source>
</evidence>
<dbReference type="GO" id="GO:0140469">
    <property type="term" value="P:GCN2-mediated signaling"/>
    <property type="evidence" value="ECO:0007669"/>
    <property type="project" value="TreeGrafter"/>
</dbReference>
<organism evidence="8 9">
    <name type="scientific">Thecamonas trahens ATCC 50062</name>
    <dbReference type="NCBI Taxonomy" id="461836"/>
    <lineage>
        <taxon>Eukaryota</taxon>
        <taxon>Apusozoa</taxon>
        <taxon>Apusomonadida</taxon>
        <taxon>Apusomonadidae</taxon>
        <taxon>Thecamonas</taxon>
    </lineage>
</organism>
<gene>
    <name evidence="8" type="ORF">AMSG_00760</name>
</gene>
<evidence type="ECO:0000256" key="6">
    <source>
        <dbReference type="ARBA" id="ARBA00023016"/>
    </source>
</evidence>
<evidence type="ECO:0000259" key="7">
    <source>
        <dbReference type="PROSITE" id="PS50908"/>
    </source>
</evidence>
<keyword evidence="6" id="KW-0346">Stress response</keyword>
<dbReference type="OMA" id="FYEISAP"/>
<feature type="domain" description="RWD" evidence="7">
    <location>
        <begin position="12"/>
        <end position="115"/>
    </location>
</feature>
<evidence type="ECO:0000313" key="9">
    <source>
        <dbReference type="Proteomes" id="UP000054408"/>
    </source>
</evidence>
<dbReference type="GO" id="GO:0006446">
    <property type="term" value="P:regulation of translational initiation"/>
    <property type="evidence" value="ECO:0007669"/>
    <property type="project" value="TreeGrafter"/>
</dbReference>
<dbReference type="EMBL" id="GL349435">
    <property type="protein sequence ID" value="KNC50602.1"/>
    <property type="molecule type" value="Genomic_DNA"/>
</dbReference>
<dbReference type="GeneID" id="25560550"/>
<dbReference type="InterPro" id="IPR020568">
    <property type="entry name" value="Ribosomal_Su5_D2-typ_SF"/>
</dbReference>
<dbReference type="OrthoDB" id="69641at2759"/>
<dbReference type="Pfam" id="PF05773">
    <property type="entry name" value="RWD"/>
    <property type="match status" value="1"/>
</dbReference>
<evidence type="ECO:0000256" key="2">
    <source>
        <dbReference type="ARBA" id="ARBA00007665"/>
    </source>
</evidence>
<reference evidence="8 9" key="1">
    <citation type="submission" date="2010-05" db="EMBL/GenBank/DDBJ databases">
        <title>The Genome Sequence of Thecamonas trahens ATCC 50062.</title>
        <authorList>
            <consortium name="The Broad Institute Genome Sequencing Platform"/>
            <person name="Russ C."/>
            <person name="Cuomo C."/>
            <person name="Shea T."/>
            <person name="Young S.K."/>
            <person name="Zeng Q."/>
            <person name="Koehrsen M."/>
            <person name="Haas B."/>
            <person name="Borodovsky M."/>
            <person name="Guigo R."/>
            <person name="Alvarado L."/>
            <person name="Berlin A."/>
            <person name="Bochicchio J."/>
            <person name="Borenstein D."/>
            <person name="Chapman S."/>
            <person name="Chen Z."/>
            <person name="Freedman E."/>
            <person name="Gellesch M."/>
            <person name="Goldberg J."/>
            <person name="Griggs A."/>
            <person name="Gujja S."/>
            <person name="Heilman E."/>
            <person name="Heiman D."/>
            <person name="Hepburn T."/>
            <person name="Howarth C."/>
            <person name="Jen D."/>
            <person name="Larson L."/>
            <person name="Mehta T."/>
            <person name="Park D."/>
            <person name="Pearson M."/>
            <person name="Roberts A."/>
            <person name="Saif S."/>
            <person name="Shenoy N."/>
            <person name="Sisk P."/>
            <person name="Stolte C."/>
            <person name="Sykes S."/>
            <person name="Thomson T."/>
            <person name="Walk T."/>
            <person name="White J."/>
            <person name="Yandava C."/>
            <person name="Burger G."/>
            <person name="Gray M.W."/>
            <person name="Holland P.W.H."/>
            <person name="King N."/>
            <person name="Lang F.B.F."/>
            <person name="Roger A.J."/>
            <person name="Ruiz-Trillo I."/>
            <person name="Lander E."/>
            <person name="Nusbaum C."/>
        </authorList>
    </citation>
    <scope>NUCLEOTIDE SEQUENCE [LARGE SCALE GENOMIC DNA]</scope>
    <source>
        <strain evidence="8 9">ATCC 50062</strain>
    </source>
</reference>
<evidence type="ECO:0000256" key="5">
    <source>
        <dbReference type="ARBA" id="ARBA00022845"/>
    </source>
</evidence>
<accession>A0A0L0DE57</accession>
<keyword evidence="5" id="KW-0810">Translation regulation</keyword>
<dbReference type="Gene3D" id="3.30.230.30">
    <property type="entry name" value="Impact, N-terminal domain"/>
    <property type="match status" value="1"/>
</dbReference>
<dbReference type="STRING" id="461836.A0A0L0DE57"/>
<dbReference type="AlphaFoldDB" id="A0A0L0DE57"/>